<evidence type="ECO:0000256" key="4">
    <source>
        <dbReference type="ARBA" id="ARBA00023136"/>
    </source>
</evidence>
<sequence length="219" mass="24266">MRDLTLSQEYLLCAVNEKGRLPHLGVERTVCLVAAALLELQLEGCVAVDKKYVTVTGPLPEGQAHLRPLYAFVNRPKPIRKEKLLEEYTYTVTDAQRDELLESIGRSLADLGLVQPVKVGLLGKKKGYAPTPEAISGVVDMIRAELLEEGEITEDVVSLVVLMEKGNCLKPYFSAFEQKQMKQRLRALGESPTGKMVQEMVEYVENMMAIAVGLIAVYS</sequence>
<keyword evidence="2" id="KW-0333">Golgi apparatus</keyword>
<dbReference type="InterPro" id="IPR008628">
    <property type="entry name" value="GPP34-like"/>
</dbReference>
<dbReference type="EMBL" id="QQRQ01000001">
    <property type="protein sequence ID" value="RFT07594.1"/>
    <property type="molecule type" value="Genomic_DNA"/>
</dbReference>
<dbReference type="Proteomes" id="UP000260649">
    <property type="component" value="Unassembled WGS sequence"/>
</dbReference>
<comment type="caution">
    <text evidence="5">The sequence shown here is derived from an EMBL/GenBank/DDBJ whole genome shotgun (WGS) entry which is preliminary data.</text>
</comment>
<proteinExistence type="predicted"/>
<dbReference type="Gene3D" id="1.10.3630.10">
    <property type="entry name" value="yeast vps74-n-term truncation variant domain like"/>
    <property type="match status" value="1"/>
</dbReference>
<evidence type="ECO:0000256" key="2">
    <source>
        <dbReference type="ARBA" id="ARBA00023034"/>
    </source>
</evidence>
<evidence type="ECO:0000313" key="5">
    <source>
        <dbReference type="EMBL" id="RFT07594.1"/>
    </source>
</evidence>
<organism evidence="5 6">
    <name type="scientific">Evtepia gabavorous</name>
    <dbReference type="NCBI Taxonomy" id="2211183"/>
    <lineage>
        <taxon>Bacteria</taxon>
        <taxon>Bacillati</taxon>
        <taxon>Bacillota</taxon>
        <taxon>Clostridia</taxon>
        <taxon>Eubacteriales</taxon>
        <taxon>Evtepia</taxon>
    </lineage>
</organism>
<keyword evidence="3" id="KW-0446">Lipid-binding</keyword>
<dbReference type="GeneID" id="97994145"/>
<protein>
    <submittedName>
        <fullName evidence="5">GPP34 family phosphoprotein</fullName>
    </submittedName>
</protein>
<dbReference type="GO" id="GO:0070273">
    <property type="term" value="F:phosphatidylinositol-4-phosphate binding"/>
    <property type="evidence" value="ECO:0007669"/>
    <property type="project" value="InterPro"/>
</dbReference>
<dbReference type="Pfam" id="PF05719">
    <property type="entry name" value="GPP34"/>
    <property type="match status" value="1"/>
</dbReference>
<name>A0A3E2B6K8_9FIRM</name>
<evidence type="ECO:0000256" key="1">
    <source>
        <dbReference type="ARBA" id="ARBA00004255"/>
    </source>
</evidence>
<keyword evidence="6" id="KW-1185">Reference proteome</keyword>
<dbReference type="RefSeq" id="WP_021920567.1">
    <property type="nucleotide sequence ID" value="NZ_CAKXKJ010000003.1"/>
</dbReference>
<reference evidence="5 6" key="1">
    <citation type="submission" date="2018-07" db="EMBL/GenBank/DDBJ databases">
        <title>GABA Modulating Bacteria of the Human Gut Microbiota.</title>
        <authorList>
            <person name="Strandwitz P."/>
            <person name="Kim K.H."/>
            <person name="Terekhova D."/>
            <person name="Liu J.K."/>
            <person name="Sharma A."/>
            <person name="Levering J."/>
            <person name="Mcdonald D."/>
            <person name="Dietrich D."/>
            <person name="Ramadhar T.R."/>
            <person name="Lekbua A."/>
            <person name="Mroue N."/>
            <person name="Liston C."/>
            <person name="Stewart E.J."/>
            <person name="Dubin M.J."/>
            <person name="Zengler K."/>
            <person name="Knight R."/>
            <person name="Gilbert J.A."/>
            <person name="Clardy J."/>
            <person name="Lewis K."/>
        </authorList>
    </citation>
    <scope>NUCLEOTIDE SEQUENCE [LARGE SCALE GENOMIC DNA]</scope>
    <source>
        <strain evidence="5 6">KLE1738</strain>
    </source>
</reference>
<accession>A0A3E2B6K8</accession>
<dbReference type="InterPro" id="IPR038261">
    <property type="entry name" value="GPP34-like_sf"/>
</dbReference>
<gene>
    <name evidence="5" type="ORF">DV520_00160</name>
</gene>
<dbReference type="GO" id="GO:0005737">
    <property type="term" value="C:cytoplasm"/>
    <property type="evidence" value="ECO:0007669"/>
    <property type="project" value="UniProtKB-ARBA"/>
</dbReference>
<evidence type="ECO:0000313" key="6">
    <source>
        <dbReference type="Proteomes" id="UP000260649"/>
    </source>
</evidence>
<dbReference type="GO" id="GO:0012505">
    <property type="term" value="C:endomembrane system"/>
    <property type="evidence" value="ECO:0007669"/>
    <property type="project" value="UniProtKB-ARBA"/>
</dbReference>
<keyword evidence="4" id="KW-0472">Membrane</keyword>
<evidence type="ECO:0000256" key="3">
    <source>
        <dbReference type="ARBA" id="ARBA00023121"/>
    </source>
</evidence>
<dbReference type="AlphaFoldDB" id="A0A3E2B6K8"/>
<dbReference type="OrthoDB" id="2314846at2"/>
<comment type="subcellular location">
    <subcellularLocation>
        <location evidence="1">Golgi apparatus membrane</location>
        <topology evidence="1">Peripheral membrane protein</topology>
        <orientation evidence="1">Cytoplasmic side</orientation>
    </subcellularLocation>
</comment>